<name>A0A7U9KW80_9ACTN</name>
<dbReference type="Proteomes" id="UP000287830">
    <property type="component" value="Unassembled WGS sequence"/>
</dbReference>
<dbReference type="EMBL" id="BHZC01000001">
    <property type="protein sequence ID" value="GCD35703.1"/>
    <property type="molecule type" value="Genomic_DNA"/>
</dbReference>
<sequence>MDVSPAIKGAFSGIHRIDTWFGACLLRALTMHLIVAGTWRHSAERGLYCVRDRSAKHGLCHQMVVGATGLRAFEYRTGHRAARCGLAVNPPPEGARSWLPPARGELPPADSIVPWRYLLSFSSSLPVRMNEDMVGTYVRLVGGGNSSMSIADAYVATAHRAAAAARLAPDQAGRYEVSDGDGLLWQVLVDRRIHEKPLVRGVRLSVGRFRKPVRRMRTPGVPFRVGIAGRPPLAEGREAQRTC</sequence>
<accession>A0A7U9KW80</accession>
<organism evidence="1 2">
    <name type="scientific">Streptomyces chrestomyceticus JCM 4735</name>
    <dbReference type="NCBI Taxonomy" id="1306181"/>
    <lineage>
        <taxon>Bacteria</taxon>
        <taxon>Bacillati</taxon>
        <taxon>Actinomycetota</taxon>
        <taxon>Actinomycetes</taxon>
        <taxon>Kitasatosporales</taxon>
        <taxon>Streptomycetaceae</taxon>
        <taxon>Streptomyces</taxon>
    </lineage>
</organism>
<gene>
    <name evidence="1" type="ORF">OEIGOIKO_03449</name>
</gene>
<proteinExistence type="predicted"/>
<evidence type="ECO:0000313" key="1">
    <source>
        <dbReference type="EMBL" id="GCD35703.1"/>
    </source>
</evidence>
<reference evidence="1 2" key="1">
    <citation type="submission" date="2018-11" db="EMBL/GenBank/DDBJ databases">
        <title>Whole genome sequence of Streptomyces chrestomyceticus NBRC 13444(T).</title>
        <authorList>
            <person name="Komaki H."/>
            <person name="Tamura T."/>
        </authorList>
    </citation>
    <scope>NUCLEOTIDE SEQUENCE [LARGE SCALE GENOMIC DNA]</scope>
    <source>
        <strain evidence="1 2">NBRC 13444</strain>
    </source>
</reference>
<comment type="caution">
    <text evidence="1">The sequence shown here is derived from an EMBL/GenBank/DDBJ whole genome shotgun (WGS) entry which is preliminary data.</text>
</comment>
<evidence type="ECO:0000313" key="2">
    <source>
        <dbReference type="Proteomes" id="UP000287830"/>
    </source>
</evidence>
<dbReference type="GeneID" id="95622359"/>
<dbReference type="OrthoDB" id="4106162at2"/>
<dbReference type="AlphaFoldDB" id="A0A7U9KW80"/>
<protein>
    <submittedName>
        <fullName evidence="1">Uncharacterized protein</fullName>
    </submittedName>
</protein>
<dbReference type="RefSeq" id="WP_125045571.1">
    <property type="nucleotide sequence ID" value="NZ_BHZC01000001.1"/>
</dbReference>